<dbReference type="InterPro" id="IPR022641">
    <property type="entry name" value="CheR_N"/>
</dbReference>
<dbReference type="Pfam" id="PF13596">
    <property type="entry name" value="PAS_10"/>
    <property type="match status" value="1"/>
</dbReference>
<keyword evidence="5" id="KW-0285">Flavoprotein</keyword>
<evidence type="ECO:0000259" key="14">
    <source>
        <dbReference type="PROSITE" id="PS50113"/>
    </source>
</evidence>
<dbReference type="SMART" id="SM00911">
    <property type="entry name" value="HWE_HK"/>
    <property type="match status" value="1"/>
</dbReference>
<dbReference type="Pfam" id="PF01739">
    <property type="entry name" value="CheR"/>
    <property type="match status" value="1"/>
</dbReference>
<dbReference type="InterPro" id="IPR035909">
    <property type="entry name" value="CheB_C"/>
</dbReference>
<evidence type="ECO:0000256" key="4">
    <source>
        <dbReference type="ARBA" id="ARBA00022603"/>
    </source>
</evidence>
<comment type="caution">
    <text evidence="17">The sequence shown here is derived from an EMBL/GenBank/DDBJ whole genome shotgun (WGS) entry which is preliminary data.</text>
</comment>
<dbReference type="InterPro" id="IPR000673">
    <property type="entry name" value="Sig_transdc_resp-reg_Me-estase"/>
</dbReference>
<evidence type="ECO:0000256" key="2">
    <source>
        <dbReference type="ARBA" id="ARBA00001541"/>
    </source>
</evidence>
<dbReference type="InterPro" id="IPR035965">
    <property type="entry name" value="PAS-like_dom_sf"/>
</dbReference>
<dbReference type="RefSeq" id="WP_098735088.1">
    <property type="nucleotide sequence ID" value="NZ_PDKW01000037.1"/>
</dbReference>
<evidence type="ECO:0000259" key="16">
    <source>
        <dbReference type="PROSITE" id="PS50123"/>
    </source>
</evidence>
<evidence type="ECO:0000256" key="9">
    <source>
        <dbReference type="ARBA" id="ARBA00022741"/>
    </source>
</evidence>
<dbReference type="InterPro" id="IPR050903">
    <property type="entry name" value="Bact_Chemotaxis_MeTrfase"/>
</dbReference>
<dbReference type="GO" id="GO:0005737">
    <property type="term" value="C:cytoplasm"/>
    <property type="evidence" value="ECO:0007669"/>
    <property type="project" value="InterPro"/>
</dbReference>
<dbReference type="InterPro" id="IPR000780">
    <property type="entry name" value="CheR_MeTrfase"/>
</dbReference>
<protein>
    <submittedName>
        <fullName evidence="17">Chemotaxis protein methyltransferase</fullName>
    </submittedName>
</protein>
<keyword evidence="8" id="KW-0949">S-adenosyl-L-methionine</keyword>
<comment type="catalytic activity">
    <reaction evidence="2">
        <text>L-glutamyl-[protein] + S-adenosyl-L-methionine = [protein]-L-glutamate 5-O-methyl ester + S-adenosyl-L-homocysteine</text>
        <dbReference type="Rhea" id="RHEA:24452"/>
        <dbReference type="Rhea" id="RHEA-COMP:10208"/>
        <dbReference type="Rhea" id="RHEA-COMP:10311"/>
        <dbReference type="ChEBI" id="CHEBI:29973"/>
        <dbReference type="ChEBI" id="CHEBI:57856"/>
        <dbReference type="ChEBI" id="CHEBI:59789"/>
        <dbReference type="ChEBI" id="CHEBI:82795"/>
        <dbReference type="EC" id="2.1.1.80"/>
    </reaction>
</comment>
<evidence type="ECO:0000256" key="8">
    <source>
        <dbReference type="ARBA" id="ARBA00022691"/>
    </source>
</evidence>
<dbReference type="InterPro" id="IPR000700">
    <property type="entry name" value="PAS-assoc_C"/>
</dbReference>
<evidence type="ECO:0000313" key="17">
    <source>
        <dbReference type="EMBL" id="PGH59096.1"/>
    </source>
</evidence>
<comment type="catalytic activity">
    <reaction evidence="1">
        <text>ATP + protein L-histidine = ADP + protein N-phospho-L-histidine.</text>
        <dbReference type="EC" id="2.7.13.3"/>
    </reaction>
</comment>
<dbReference type="Gene3D" id="3.30.450.20">
    <property type="entry name" value="PAS domain"/>
    <property type="match status" value="1"/>
</dbReference>
<keyword evidence="4 17" id="KW-0489">Methyltransferase</keyword>
<dbReference type="SMART" id="SM00091">
    <property type="entry name" value="PAS"/>
    <property type="match status" value="2"/>
</dbReference>
<evidence type="ECO:0000256" key="12">
    <source>
        <dbReference type="PROSITE-ProRule" id="PRU00050"/>
    </source>
</evidence>
<dbReference type="GO" id="GO:0032259">
    <property type="term" value="P:methylation"/>
    <property type="evidence" value="ECO:0007669"/>
    <property type="project" value="UniProtKB-KW"/>
</dbReference>
<dbReference type="GO" id="GO:0008983">
    <property type="term" value="F:protein-glutamate O-methyltransferase activity"/>
    <property type="evidence" value="ECO:0007669"/>
    <property type="project" value="UniProtKB-EC"/>
</dbReference>
<accession>A0A2B8BJY0</accession>
<keyword evidence="6" id="KW-0288">FMN</keyword>
<dbReference type="PANTHER" id="PTHR24422:SF27">
    <property type="entry name" value="PROTEIN-GLUTAMATE O-METHYLTRANSFERASE"/>
    <property type="match status" value="1"/>
</dbReference>
<feature type="active site" evidence="12">
    <location>
        <position position="134"/>
    </location>
</feature>
<keyword evidence="9" id="KW-0547">Nucleotide-binding</keyword>
<dbReference type="AlphaFoldDB" id="A0A2B8BJY0"/>
<feature type="domain" description="CheB-type methylesterase" evidence="15">
    <location>
        <begin position="3"/>
        <end position="193"/>
    </location>
</feature>
<dbReference type="GO" id="GO:0008984">
    <property type="term" value="F:protein-glutamate methylesterase activity"/>
    <property type="evidence" value="ECO:0007669"/>
    <property type="project" value="InterPro"/>
</dbReference>
<dbReference type="CDD" id="cd16434">
    <property type="entry name" value="CheB-CheR_fusion"/>
    <property type="match status" value="1"/>
</dbReference>
<dbReference type="CDD" id="cd00130">
    <property type="entry name" value="PAS"/>
    <property type="match status" value="1"/>
</dbReference>
<dbReference type="PROSITE" id="PS50122">
    <property type="entry name" value="CHEB"/>
    <property type="match status" value="1"/>
</dbReference>
<dbReference type="GO" id="GO:0006935">
    <property type="term" value="P:chemotaxis"/>
    <property type="evidence" value="ECO:0007669"/>
    <property type="project" value="UniProtKB-UniRule"/>
</dbReference>
<evidence type="ECO:0000313" key="18">
    <source>
        <dbReference type="Proteomes" id="UP000225379"/>
    </source>
</evidence>
<evidence type="ECO:0000256" key="10">
    <source>
        <dbReference type="ARBA" id="ARBA00022777"/>
    </source>
</evidence>
<reference evidence="18" key="1">
    <citation type="submission" date="2017-10" db="EMBL/GenBank/DDBJ databases">
        <authorList>
            <person name="Kravchenko I.K."/>
            <person name="Grouzdev D.S."/>
        </authorList>
    </citation>
    <scope>NUCLEOTIDE SEQUENCE [LARGE SCALE GENOMIC DNA]</scope>
    <source>
        <strain evidence="18">B2</strain>
    </source>
</reference>
<dbReference type="InterPro" id="IPR036804">
    <property type="entry name" value="CheR_N_sf"/>
</dbReference>
<dbReference type="Pfam" id="PF03705">
    <property type="entry name" value="CheR_N"/>
    <property type="match status" value="1"/>
</dbReference>
<dbReference type="PROSITE" id="PS50113">
    <property type="entry name" value="PAC"/>
    <property type="match status" value="1"/>
</dbReference>
<dbReference type="PRINTS" id="PR00996">
    <property type="entry name" value="CHERMTFRASE"/>
</dbReference>
<evidence type="ECO:0000256" key="3">
    <source>
        <dbReference type="ARBA" id="ARBA00022553"/>
    </source>
</evidence>
<dbReference type="Proteomes" id="UP000225379">
    <property type="component" value="Unassembled WGS sequence"/>
</dbReference>
<evidence type="ECO:0000259" key="15">
    <source>
        <dbReference type="PROSITE" id="PS50122"/>
    </source>
</evidence>
<dbReference type="Gene3D" id="1.10.155.10">
    <property type="entry name" value="Chemotaxis receptor methyltransferase CheR, N-terminal domain"/>
    <property type="match status" value="1"/>
</dbReference>
<evidence type="ECO:0000256" key="5">
    <source>
        <dbReference type="ARBA" id="ARBA00022630"/>
    </source>
</evidence>
<dbReference type="Gene3D" id="3.30.565.10">
    <property type="entry name" value="Histidine kinase-like ATPase, C-terminal domain"/>
    <property type="match status" value="1"/>
</dbReference>
<dbReference type="SUPFAM" id="SSF53335">
    <property type="entry name" value="S-adenosyl-L-methionine-dependent methyltransferases"/>
    <property type="match status" value="1"/>
</dbReference>
<keyword evidence="7 17" id="KW-0808">Transferase</keyword>
<dbReference type="OrthoDB" id="5287260at2"/>
<gene>
    <name evidence="17" type="ORF">CRT60_03720</name>
</gene>
<feature type="domain" description="PAC" evidence="14">
    <location>
        <begin position="795"/>
        <end position="846"/>
    </location>
</feature>
<keyword evidence="3" id="KW-0597">Phosphoprotein</keyword>
<feature type="coiled-coil region" evidence="13">
    <location>
        <begin position="645"/>
        <end position="732"/>
    </location>
</feature>
<dbReference type="CDD" id="cd02440">
    <property type="entry name" value="AdoMet_MTases"/>
    <property type="match status" value="1"/>
</dbReference>
<evidence type="ECO:0000256" key="1">
    <source>
        <dbReference type="ARBA" id="ARBA00000085"/>
    </source>
</evidence>
<keyword evidence="12" id="KW-0145">Chemotaxis</keyword>
<evidence type="ECO:0000256" key="7">
    <source>
        <dbReference type="ARBA" id="ARBA00022679"/>
    </source>
</evidence>
<dbReference type="SMART" id="SM00138">
    <property type="entry name" value="MeTrc"/>
    <property type="match status" value="1"/>
</dbReference>
<evidence type="ECO:0000256" key="11">
    <source>
        <dbReference type="ARBA" id="ARBA00022840"/>
    </source>
</evidence>
<dbReference type="SUPFAM" id="SSF47757">
    <property type="entry name" value="Chemotaxis receptor methyltransferase CheR, N-terminal domain"/>
    <property type="match status" value="1"/>
</dbReference>
<dbReference type="SUPFAM" id="SSF52738">
    <property type="entry name" value="Methylesterase CheB, C-terminal domain"/>
    <property type="match status" value="1"/>
</dbReference>
<feature type="domain" description="CheR-type methyltransferase" evidence="16">
    <location>
        <begin position="218"/>
        <end position="455"/>
    </location>
</feature>
<keyword evidence="10" id="KW-0418">Kinase</keyword>
<feature type="active site" evidence="12">
    <location>
        <position position="15"/>
    </location>
</feature>
<evidence type="ECO:0000256" key="6">
    <source>
        <dbReference type="ARBA" id="ARBA00022643"/>
    </source>
</evidence>
<dbReference type="Gene3D" id="3.40.50.150">
    <property type="entry name" value="Vaccinia Virus protein VP39"/>
    <property type="match status" value="1"/>
</dbReference>
<keyword evidence="18" id="KW-1185">Reference proteome</keyword>
<keyword evidence="13" id="KW-0175">Coiled coil</keyword>
<keyword evidence="11" id="KW-0067">ATP-binding</keyword>
<dbReference type="InterPro" id="IPR029063">
    <property type="entry name" value="SAM-dependent_MTases_sf"/>
</dbReference>
<feature type="active site" evidence="12">
    <location>
        <position position="42"/>
    </location>
</feature>
<dbReference type="NCBIfam" id="TIGR00229">
    <property type="entry name" value="sensory_box"/>
    <property type="match status" value="1"/>
</dbReference>
<dbReference type="InterPro" id="IPR000014">
    <property type="entry name" value="PAS"/>
</dbReference>
<dbReference type="InterPro" id="IPR011102">
    <property type="entry name" value="Sig_transdc_His_kinase_HWE"/>
</dbReference>
<dbReference type="GO" id="GO:0005524">
    <property type="term" value="F:ATP binding"/>
    <property type="evidence" value="ECO:0007669"/>
    <property type="project" value="UniProtKB-KW"/>
</dbReference>
<dbReference type="Pfam" id="PF07536">
    <property type="entry name" value="HWE_HK"/>
    <property type="match status" value="1"/>
</dbReference>
<dbReference type="Gene3D" id="3.40.50.180">
    <property type="entry name" value="Methylesterase CheB, C-terminal domain"/>
    <property type="match status" value="1"/>
</dbReference>
<dbReference type="SUPFAM" id="SSF55785">
    <property type="entry name" value="PYP-like sensor domain (PAS domain)"/>
    <property type="match status" value="1"/>
</dbReference>
<dbReference type="GO" id="GO:0004673">
    <property type="term" value="F:protein histidine kinase activity"/>
    <property type="evidence" value="ECO:0007669"/>
    <property type="project" value="UniProtKB-EC"/>
</dbReference>
<dbReference type="InterPro" id="IPR036890">
    <property type="entry name" value="HATPase_C_sf"/>
</dbReference>
<dbReference type="InterPro" id="IPR022642">
    <property type="entry name" value="CheR_C"/>
</dbReference>
<name>A0A2B8BJY0_9PROT</name>
<sequence length="1051" mass="115898">MSDKASFPIVGIGASAGGVEALEGLFGAVPADSGMAFVVVTHLSPEHESLLADIIGRCTPTPAHQACDGDLVEANRIYTLQPGTLLTIDSGRLHVRPDSASRRERNPIDLFLSSLASDCGERAVGIILSGGGSDGTLGVKAIKERGGFTIAQGHDGIPRHDGMPNSAIATGVVDLVAPVETIAATLVDYARTATSLGDLTGEKDVQEDARLEAARRSITTILRNQIGHDFQGYKHNTFLRRVQRRMQALRLTDIDSYVEHLRQDRTEAAALFRDLLIGVTTFFRDGETFQALEDLVIPHLFTGKSAGDAVRVWVPGCATGEEVYSIAMLLSEHAETLHSVPKIQVFATDIDEHALEVARTGRYPANLVRDVPADRLKRHFTEDGTSYLVRKEVRDLCIFSAHSVVRDPPFSRIDLISCRNLLIYLGMGLQDQVIPMFHYALRPGGYLFLGVAETIGQHQTLFVPMDKKHRLFRRQDAVSVTIPFAMAEHGGRTTRGSAENPRSIQSNAANLRGHVEARVLERFAPAHVVVNQNGEVVYYSANTGKYLQAPPGAPNRQLLAMARKGLRLDLRGALHEAMQTHKPVTRKHLAVEVDDRVQVLDLTIEPFDREGEPFSLVLFSDVGGPSPAEEIYGKERHWGQDPVAVEQLERELRDTKERLQSTIEEYETSLEELKSANEELISVNEELQSTNEELETAKEETQSVNEELHAVNIELNGKVEELDQSNNDLQNLFNSTQIGIIFLDRSLLIRSFTPAVTRIFNLIASDRGRPLTDIVSHLDQVDLDRDLRHALTDPATVEKAVRSRDGTRHYMMRILPYRKARNDLEGLLLTFVDVTSLKEAEEQQRQLIGELDHRVKNMLAVVTALAQQTLKAIAEAPECTAFLGRLQAIASTYDLLTRDGWGNIPLSDVVLNEVKPYATSEGRFAVDGPAVQLRPKAALALGMVIHELVTNALKYGALSVADGRVAVTWEFGQRDADAVLLVHWRETDGPPVSPPTHHGFGSKLITQQIRYELRGDVMVDYAPAGLQATFTVPVAQTRSDDESPASLENTR</sequence>
<proteinExistence type="predicted"/>
<dbReference type="PROSITE" id="PS50123">
    <property type="entry name" value="CHER"/>
    <property type="match status" value="1"/>
</dbReference>
<organism evidence="17 18">
    <name type="scientific">Azospirillum palustre</name>
    <dbReference type="NCBI Taxonomy" id="2044885"/>
    <lineage>
        <taxon>Bacteria</taxon>
        <taxon>Pseudomonadati</taxon>
        <taxon>Pseudomonadota</taxon>
        <taxon>Alphaproteobacteria</taxon>
        <taxon>Rhodospirillales</taxon>
        <taxon>Azospirillaceae</taxon>
        <taxon>Azospirillum</taxon>
    </lineage>
</organism>
<dbReference type="GO" id="GO:0000156">
    <property type="term" value="F:phosphorelay response regulator activity"/>
    <property type="evidence" value="ECO:0007669"/>
    <property type="project" value="InterPro"/>
</dbReference>
<keyword evidence="12" id="KW-0378">Hydrolase</keyword>
<dbReference type="Pfam" id="PF01339">
    <property type="entry name" value="CheB_methylest"/>
    <property type="match status" value="1"/>
</dbReference>
<evidence type="ECO:0000256" key="13">
    <source>
        <dbReference type="SAM" id="Coils"/>
    </source>
</evidence>
<dbReference type="PANTHER" id="PTHR24422">
    <property type="entry name" value="CHEMOTAXIS PROTEIN METHYLTRANSFERASE"/>
    <property type="match status" value="1"/>
</dbReference>
<dbReference type="EMBL" id="PDKW01000037">
    <property type="protein sequence ID" value="PGH59096.1"/>
    <property type="molecule type" value="Genomic_DNA"/>
</dbReference>